<dbReference type="OrthoDB" id="431058at2759"/>
<accession>A0A812UUJ0</accession>
<protein>
    <submittedName>
        <fullName evidence="2">Uncharacterized protein</fullName>
    </submittedName>
</protein>
<gene>
    <name evidence="2" type="ORF">SPIL2461_LOCUS15757</name>
</gene>
<sequence length="405" mass="43536">MCQVLKSTAALAKELRAKVMLLEAGRDELDLQAGRVSYAELLRTKYQTLEAEYEELQQYTAALRSDSAAARGRALQAEELRRQVDRHVKERGSLEAELARLRAEVRALVAEVQELRLAPSASPLAMAEQWVLYADVPDLATTSSITYLGRVTIDFNDQELTSLLGPLAAVNFNHCASATSALERGDTSRTALKAYRKSDPEGQGHLERDGMHAFLAAVFQNYSLTPPLETHIGVLYRRFDPEDDRLEALACLCLADAMIRMVLRAGLSTLQQPQAAPAAPRYPVAEPVLKCRACGEIFEEDAKFCMACGAKRPVTASPHATLSSPALSRPLASACPASISYARKLSVEPVAACGATTVGAKVLDASRVKSSAFTAPAVQSPPMIPHALIGTMASNGGGRLAGTFP</sequence>
<dbReference type="Proteomes" id="UP000649617">
    <property type="component" value="Unassembled WGS sequence"/>
</dbReference>
<keyword evidence="3" id="KW-1185">Reference proteome</keyword>
<evidence type="ECO:0000313" key="2">
    <source>
        <dbReference type="EMBL" id="CAE7591518.1"/>
    </source>
</evidence>
<organism evidence="2 3">
    <name type="scientific">Symbiodinium pilosum</name>
    <name type="common">Dinoflagellate</name>
    <dbReference type="NCBI Taxonomy" id="2952"/>
    <lineage>
        <taxon>Eukaryota</taxon>
        <taxon>Sar</taxon>
        <taxon>Alveolata</taxon>
        <taxon>Dinophyceae</taxon>
        <taxon>Suessiales</taxon>
        <taxon>Symbiodiniaceae</taxon>
        <taxon>Symbiodinium</taxon>
    </lineage>
</organism>
<keyword evidence="1" id="KW-0175">Coiled coil</keyword>
<reference evidence="2" key="1">
    <citation type="submission" date="2021-02" db="EMBL/GenBank/DDBJ databases">
        <authorList>
            <person name="Dougan E. K."/>
            <person name="Rhodes N."/>
            <person name="Thang M."/>
            <person name="Chan C."/>
        </authorList>
    </citation>
    <scope>NUCLEOTIDE SEQUENCE</scope>
</reference>
<proteinExistence type="predicted"/>
<evidence type="ECO:0000313" key="3">
    <source>
        <dbReference type="Proteomes" id="UP000649617"/>
    </source>
</evidence>
<dbReference type="EMBL" id="CAJNIZ010039557">
    <property type="protein sequence ID" value="CAE7591518.1"/>
    <property type="molecule type" value="Genomic_DNA"/>
</dbReference>
<name>A0A812UUJ0_SYMPI</name>
<feature type="coiled-coil region" evidence="1">
    <location>
        <begin position="12"/>
        <end position="118"/>
    </location>
</feature>
<comment type="caution">
    <text evidence="2">The sequence shown here is derived from an EMBL/GenBank/DDBJ whole genome shotgun (WGS) entry which is preliminary data.</text>
</comment>
<dbReference type="AlphaFoldDB" id="A0A812UUJ0"/>
<evidence type="ECO:0000256" key="1">
    <source>
        <dbReference type="SAM" id="Coils"/>
    </source>
</evidence>